<dbReference type="OMA" id="KQDRTTY"/>
<sequence>MSVAPIPMEEAPILEKLISIRHRLSALKKDRDSYPKADTIISLYEEAEQQVELLANCRSGDVWSSKNRNRVNDVLDDVMSLLSLFFMSIGRNREYPAVYAQLVTVERYLEQLTQMGIYTDRVLVEIEDRLTDIGSIIYDEHRDQPEDHPTYFLDLLKKKYTKSKDALDSLLSTIREVSPELKPLQDDLVELRRQLSMVAQRPCGFKASDIYPFQEKLRQIDSLKTNLFQNAAPSSKGQELIVGLLEQLYEETHDLIASTDNISDSLKPIADRLKVIKGQLERLALTHRWTLRETDLYTFQLQLQEIEKLRHNGKFRDPNADQEVPDGQALINFLLRNCYRLITKMLSENVPVSEAIMPIHNQLSTVRRCLLEVIKWGKPDSGTNFYIAVDTAPRDLYPYQLKLASIDNMRKNGIFYDDEGNIPEGQAICIALLNECYDMLHDLMAAIDDGGS</sequence>
<dbReference type="InterPro" id="IPR018810">
    <property type="entry name" value="UPF0662"/>
</dbReference>
<dbReference type="Proteomes" id="UP000078561">
    <property type="component" value="Unassembled WGS sequence"/>
</dbReference>
<dbReference type="GO" id="GO:0005634">
    <property type="term" value="C:nucleus"/>
    <property type="evidence" value="ECO:0007669"/>
    <property type="project" value="TreeGrafter"/>
</dbReference>
<evidence type="ECO:0000313" key="2">
    <source>
        <dbReference type="Proteomes" id="UP000078561"/>
    </source>
</evidence>
<accession>A0A168ND33</accession>
<dbReference type="EMBL" id="LT553181">
    <property type="protein sequence ID" value="SAM00305.1"/>
    <property type="molecule type" value="Genomic_DNA"/>
</dbReference>
<protein>
    <submittedName>
        <fullName evidence="1">Uncharacterized protein</fullName>
    </submittedName>
</protein>
<dbReference type="PANTHER" id="PTHR28086">
    <property type="entry name" value="UPF0662 PROTEIN YPL260W"/>
    <property type="match status" value="1"/>
</dbReference>
<dbReference type="InParanoid" id="A0A168ND33"/>
<name>A0A168ND33_ABSGL</name>
<dbReference type="FunCoup" id="A0A168ND33">
    <property type="interactions" value="2"/>
</dbReference>
<dbReference type="GO" id="GO:0005737">
    <property type="term" value="C:cytoplasm"/>
    <property type="evidence" value="ECO:0007669"/>
    <property type="project" value="TreeGrafter"/>
</dbReference>
<dbReference type="AlphaFoldDB" id="A0A168ND33"/>
<organism evidence="1">
    <name type="scientific">Absidia glauca</name>
    <name type="common">Pin mould</name>
    <dbReference type="NCBI Taxonomy" id="4829"/>
    <lineage>
        <taxon>Eukaryota</taxon>
        <taxon>Fungi</taxon>
        <taxon>Fungi incertae sedis</taxon>
        <taxon>Mucoromycota</taxon>
        <taxon>Mucoromycotina</taxon>
        <taxon>Mucoromycetes</taxon>
        <taxon>Mucorales</taxon>
        <taxon>Cunninghamellaceae</taxon>
        <taxon>Absidia</taxon>
    </lineage>
</organism>
<proteinExistence type="predicted"/>
<evidence type="ECO:0000313" key="1">
    <source>
        <dbReference type="EMBL" id="SAM00305.1"/>
    </source>
</evidence>
<dbReference type="PANTHER" id="PTHR28086:SF1">
    <property type="entry name" value="CU(2+) SUPPRESSING AND BLEOMYCIN SENSITIVE PROTEIN 1"/>
    <property type="match status" value="1"/>
</dbReference>
<dbReference type="OrthoDB" id="2011986at2759"/>
<keyword evidence="2" id="KW-1185">Reference proteome</keyword>
<gene>
    <name evidence="1" type="primary">ABSGL_05986.1 scaffold 7611</name>
</gene>
<reference evidence="1" key="1">
    <citation type="submission" date="2016-04" db="EMBL/GenBank/DDBJ databases">
        <authorList>
            <person name="Evans L.H."/>
            <person name="Alamgir A."/>
            <person name="Owens N."/>
            <person name="Weber N.D."/>
            <person name="Virtaneva K."/>
            <person name="Barbian K."/>
            <person name="Babar A."/>
            <person name="Rosenke K."/>
        </authorList>
    </citation>
    <scope>NUCLEOTIDE SEQUENCE [LARGE SCALE GENOMIC DNA]</scope>
    <source>
        <strain evidence="1">CBS 101.48</strain>
    </source>
</reference>
<dbReference type="Pfam" id="PF10303">
    <property type="entry name" value="DUF2408"/>
    <property type="match status" value="2"/>
</dbReference>
<dbReference type="STRING" id="4829.A0A168ND33"/>